<dbReference type="OrthoDB" id="2660806at2"/>
<name>A0A3S1D7H9_9BACL</name>
<evidence type="ECO:0000313" key="2">
    <source>
        <dbReference type="Proteomes" id="UP000272464"/>
    </source>
</evidence>
<dbReference type="AlphaFoldDB" id="A0A3S1D7H9"/>
<protein>
    <submittedName>
        <fullName evidence="1">Uncharacterized protein</fullName>
    </submittedName>
</protein>
<comment type="caution">
    <text evidence="1">The sequence shown here is derived from an EMBL/GenBank/DDBJ whole genome shotgun (WGS) entry which is preliminary data.</text>
</comment>
<reference evidence="1 2" key="1">
    <citation type="submission" date="2018-12" db="EMBL/GenBank/DDBJ databases">
        <authorList>
            <person name="Sun L."/>
            <person name="Chen Z."/>
        </authorList>
    </citation>
    <scope>NUCLEOTIDE SEQUENCE [LARGE SCALE GENOMIC DNA]</scope>
    <source>
        <strain evidence="1 2">3-5-3</strain>
    </source>
</reference>
<accession>A0A3S1D7H9</accession>
<dbReference type="Proteomes" id="UP000272464">
    <property type="component" value="Unassembled WGS sequence"/>
</dbReference>
<evidence type="ECO:0000313" key="1">
    <source>
        <dbReference type="EMBL" id="RUT29152.1"/>
    </source>
</evidence>
<dbReference type="RefSeq" id="WP_127200183.1">
    <property type="nucleotide sequence ID" value="NZ_RZNX01000007.1"/>
</dbReference>
<proteinExistence type="predicted"/>
<keyword evidence="2" id="KW-1185">Reference proteome</keyword>
<gene>
    <name evidence="1" type="ORF">EJP77_15670</name>
</gene>
<organism evidence="1 2">
    <name type="scientific">Paenibacillus zeisoli</name>
    <dbReference type="NCBI Taxonomy" id="2496267"/>
    <lineage>
        <taxon>Bacteria</taxon>
        <taxon>Bacillati</taxon>
        <taxon>Bacillota</taxon>
        <taxon>Bacilli</taxon>
        <taxon>Bacillales</taxon>
        <taxon>Paenibacillaceae</taxon>
        <taxon>Paenibacillus</taxon>
    </lineage>
</organism>
<sequence length="101" mass="11394">MIPPTPSEHEVKLQLVQSLVKSQEALARILDSIADVTEQSEAVSKQLYENIRVLTNYQSAMAQMLTGVRLNRQYYGTPTTPWINEALDHAAYAARGEQEEF</sequence>
<dbReference type="EMBL" id="RZNX01000007">
    <property type="protein sequence ID" value="RUT29152.1"/>
    <property type="molecule type" value="Genomic_DNA"/>
</dbReference>